<dbReference type="GO" id="GO:1902042">
    <property type="term" value="P:negative regulation of extrinsic apoptotic signaling pathway via death domain receptors"/>
    <property type="evidence" value="ECO:0007669"/>
    <property type="project" value="TreeGrafter"/>
</dbReference>
<dbReference type="InterPro" id="IPR010695">
    <property type="entry name" value="FAIM1"/>
</dbReference>
<sequence>MPHFAFSYSLYVDGKPLQKFTEKQSQIMRTWALIAEGIRYRVVFDKQTLNIYVNGQINDAESVFVSNGTEMRFTLGTSSAMIKATSTDKKEGVVHQLFVGGSLVEEDLF</sequence>
<dbReference type="PANTHER" id="PTHR13088">
    <property type="entry name" value="FAS APOPTOTIC INHIBITORY MOLECULE FAIM"/>
    <property type="match status" value="1"/>
</dbReference>
<reference evidence="1" key="1">
    <citation type="submission" date="2022-01" db="EMBL/GenBank/DDBJ databases">
        <authorList>
            <person name="King R."/>
        </authorList>
    </citation>
    <scope>NUCLEOTIDE SEQUENCE</scope>
</reference>
<dbReference type="InterPro" id="IPR038513">
    <property type="entry name" value="FAIM1_dom_sf"/>
</dbReference>
<dbReference type="PANTHER" id="PTHR13088:SF3">
    <property type="entry name" value="FAS APOPTOTIC INHIBITORY MOLECULE 1"/>
    <property type="match status" value="1"/>
</dbReference>
<name>A0A9P0GVP8_PHACE</name>
<dbReference type="Gene3D" id="2.40.128.180">
    <property type="match status" value="1"/>
</dbReference>
<reference evidence="1" key="2">
    <citation type="submission" date="2022-10" db="EMBL/GenBank/DDBJ databases">
        <authorList>
            <consortium name="ENA_rothamsted_submissions"/>
            <consortium name="culmorum"/>
            <person name="King R."/>
        </authorList>
    </citation>
    <scope>NUCLEOTIDE SEQUENCE</scope>
</reference>
<protein>
    <submittedName>
        <fullName evidence="1">Uncharacterized protein</fullName>
    </submittedName>
</protein>
<gene>
    <name evidence="1" type="ORF">PHAECO_LOCUS8131</name>
</gene>
<evidence type="ECO:0000313" key="2">
    <source>
        <dbReference type="Proteomes" id="UP001153737"/>
    </source>
</evidence>
<dbReference type="Pfam" id="PF06905">
    <property type="entry name" value="FAIM1"/>
    <property type="match status" value="1"/>
</dbReference>
<dbReference type="OrthoDB" id="6262731at2759"/>
<dbReference type="Proteomes" id="UP001153737">
    <property type="component" value="Chromosome 4"/>
</dbReference>
<keyword evidence="2" id="KW-1185">Reference proteome</keyword>
<dbReference type="AlphaFoldDB" id="A0A9P0GVP8"/>
<proteinExistence type="predicted"/>
<accession>A0A9P0GVP8</accession>
<dbReference type="EMBL" id="OU896710">
    <property type="protein sequence ID" value="CAH1163812.1"/>
    <property type="molecule type" value="Genomic_DNA"/>
</dbReference>
<evidence type="ECO:0000313" key="1">
    <source>
        <dbReference type="EMBL" id="CAH1163812.1"/>
    </source>
</evidence>
<organism evidence="1 2">
    <name type="scientific">Phaedon cochleariae</name>
    <name type="common">Mustard beetle</name>
    <dbReference type="NCBI Taxonomy" id="80249"/>
    <lineage>
        <taxon>Eukaryota</taxon>
        <taxon>Metazoa</taxon>
        <taxon>Ecdysozoa</taxon>
        <taxon>Arthropoda</taxon>
        <taxon>Hexapoda</taxon>
        <taxon>Insecta</taxon>
        <taxon>Pterygota</taxon>
        <taxon>Neoptera</taxon>
        <taxon>Endopterygota</taxon>
        <taxon>Coleoptera</taxon>
        <taxon>Polyphaga</taxon>
        <taxon>Cucujiformia</taxon>
        <taxon>Chrysomeloidea</taxon>
        <taxon>Chrysomelidae</taxon>
        <taxon>Chrysomelinae</taxon>
        <taxon>Chrysomelini</taxon>
        <taxon>Phaedon</taxon>
    </lineage>
</organism>